<reference evidence="1" key="1">
    <citation type="submission" date="2023-06" db="EMBL/GenBank/DDBJ databases">
        <authorList>
            <consortium name="Lawrence Berkeley National Laboratory"/>
            <person name="Ahrendt S."/>
            <person name="Sahu N."/>
            <person name="Indic B."/>
            <person name="Wong-Bajracharya J."/>
            <person name="Merenyi Z."/>
            <person name="Ke H.-M."/>
            <person name="Monk M."/>
            <person name="Kocsube S."/>
            <person name="Drula E."/>
            <person name="Lipzen A."/>
            <person name="Balint B."/>
            <person name="Henrissat B."/>
            <person name="Andreopoulos B."/>
            <person name="Martin F.M."/>
            <person name="Harder C.B."/>
            <person name="Rigling D."/>
            <person name="Ford K.L."/>
            <person name="Foster G.D."/>
            <person name="Pangilinan J."/>
            <person name="Papanicolaou A."/>
            <person name="Barry K."/>
            <person name="LaButti K."/>
            <person name="Viragh M."/>
            <person name="Koriabine M."/>
            <person name="Yan M."/>
            <person name="Riley R."/>
            <person name="Champramary S."/>
            <person name="Plett K.L."/>
            <person name="Tsai I.J."/>
            <person name="Slot J."/>
            <person name="Sipos G."/>
            <person name="Plett J."/>
            <person name="Nagy L.G."/>
            <person name="Grigoriev I.V."/>
        </authorList>
    </citation>
    <scope>NUCLEOTIDE SEQUENCE</scope>
    <source>
        <strain evidence="1">CCBAS 213</strain>
    </source>
</reference>
<organism evidence="1 2">
    <name type="scientific">Armillaria tabescens</name>
    <name type="common">Ringless honey mushroom</name>
    <name type="synonym">Agaricus tabescens</name>
    <dbReference type="NCBI Taxonomy" id="1929756"/>
    <lineage>
        <taxon>Eukaryota</taxon>
        <taxon>Fungi</taxon>
        <taxon>Dikarya</taxon>
        <taxon>Basidiomycota</taxon>
        <taxon>Agaricomycotina</taxon>
        <taxon>Agaricomycetes</taxon>
        <taxon>Agaricomycetidae</taxon>
        <taxon>Agaricales</taxon>
        <taxon>Marasmiineae</taxon>
        <taxon>Physalacriaceae</taxon>
        <taxon>Desarmillaria</taxon>
    </lineage>
</organism>
<protein>
    <submittedName>
        <fullName evidence="1">Uncharacterized protein</fullName>
    </submittedName>
</protein>
<sequence>MDDPAIAGDSMFLCKFAVECEIELSATIVRLGLQAIIRGICFLDWLVFLYNFFLHLLTRVKSVIFEGRGTDYRETDPPSIPCPFLLPPSVVKLRLKKVTLAGYSLEGLLSPDGRLQRLCIESLEEGAIPIPWSAKQRADIRESLSFNSFHGPFLLNPVPPTLRYIRLDLRSDAYNMIEHSQQIQPAGSILIGGYMLLHQLFSTPLARAKYDQLLDVGESYPFQTNALALQELNIRLGTHYNGEFAYVWPRVSNTLSMLTIHVPNLHTGGVVPCISLTGLNVLSTLNLYADFRYVGTLLKIIASWESPSKETATAVVLLDLVVSPWSQVRLDKCLSMEDVKQHFTGSAANRGIPFRGSFTLSLRDIVEHALHDPDYEHALSLISALSADKDIGLHHVECHRYHCDTLIS</sequence>
<proteinExistence type="predicted"/>
<accession>A0AA39KCM2</accession>
<gene>
    <name evidence="1" type="ORF">EV420DRAFT_1644107</name>
</gene>
<dbReference type="Proteomes" id="UP001175211">
    <property type="component" value="Unassembled WGS sequence"/>
</dbReference>
<name>A0AA39KCM2_ARMTA</name>
<comment type="caution">
    <text evidence="1">The sequence shown here is derived from an EMBL/GenBank/DDBJ whole genome shotgun (WGS) entry which is preliminary data.</text>
</comment>
<evidence type="ECO:0000313" key="1">
    <source>
        <dbReference type="EMBL" id="KAK0457359.1"/>
    </source>
</evidence>
<dbReference type="EMBL" id="JAUEPS010000022">
    <property type="protein sequence ID" value="KAK0457359.1"/>
    <property type="molecule type" value="Genomic_DNA"/>
</dbReference>
<dbReference type="GeneID" id="85361145"/>
<dbReference type="RefSeq" id="XP_060329674.1">
    <property type="nucleotide sequence ID" value="XM_060477597.1"/>
</dbReference>
<dbReference type="AlphaFoldDB" id="A0AA39KCM2"/>
<evidence type="ECO:0000313" key="2">
    <source>
        <dbReference type="Proteomes" id="UP001175211"/>
    </source>
</evidence>
<keyword evidence="2" id="KW-1185">Reference proteome</keyword>